<reference evidence="4 5" key="1">
    <citation type="journal article" date="2018" name="Syst. Appl. Microbiol.">
        <title>A new symbiotic nanoarchaeote (Candidatus Nanoclepta minutus) and its host (Zestosphaera tikiterensis gen. nov., sp. nov.) from a New Zealand hot spring.</title>
        <authorList>
            <person name="St John E."/>
            <person name="Liu Y."/>
            <person name="Podar M."/>
            <person name="Stott M.B."/>
            <person name="Meneghin J."/>
            <person name="Chen Z."/>
            <person name="Lagutin K."/>
            <person name="Mitchell K."/>
            <person name="Reysenbach A.L."/>
        </authorList>
    </citation>
    <scope>NUCLEOTIDE SEQUENCE [LARGE SCALE GENOMIC DNA]</scope>
    <source>
        <strain evidence="4">NZ3</strain>
    </source>
</reference>
<comment type="similarity">
    <text evidence="1">Belongs to the pseudouridine synthase TruD family.</text>
</comment>
<proteinExistence type="inferred from homology"/>
<comment type="caution">
    <text evidence="4">The sequence shown here is derived from an EMBL/GenBank/DDBJ whole genome shotgun (WGS) entry which is preliminary data.</text>
</comment>
<dbReference type="Gene3D" id="1.10.1510.30">
    <property type="match status" value="1"/>
</dbReference>
<dbReference type="Gene3D" id="3.30.70.3160">
    <property type="match status" value="1"/>
</dbReference>
<dbReference type="InterPro" id="IPR020103">
    <property type="entry name" value="PsdUridine_synth_cat_dom_sf"/>
</dbReference>
<dbReference type="GO" id="GO:0001522">
    <property type="term" value="P:pseudouridine synthesis"/>
    <property type="evidence" value="ECO:0007669"/>
    <property type="project" value="InterPro"/>
</dbReference>
<dbReference type="PANTHER" id="PTHR13326:SF21">
    <property type="entry name" value="PSEUDOURIDYLATE SYNTHASE PUS7L"/>
    <property type="match status" value="1"/>
</dbReference>
<dbReference type="GO" id="GO:0009982">
    <property type="term" value="F:pseudouridine synthase activity"/>
    <property type="evidence" value="ECO:0007669"/>
    <property type="project" value="InterPro"/>
</dbReference>
<dbReference type="Pfam" id="PF01142">
    <property type="entry name" value="TruD"/>
    <property type="match status" value="1"/>
</dbReference>
<dbReference type="PIRSF" id="PIRSF037016">
    <property type="entry name" value="Pseudouridin_synth_euk_prd"/>
    <property type="match status" value="1"/>
</dbReference>
<dbReference type="Gene3D" id="3.30.2350.20">
    <property type="entry name" value="TruD, catalytic domain"/>
    <property type="match status" value="2"/>
</dbReference>
<evidence type="ECO:0000259" key="3">
    <source>
        <dbReference type="PROSITE" id="PS50984"/>
    </source>
</evidence>
<name>A0A2R7Y475_9CREN</name>
<accession>A0A2R7Y475</accession>
<evidence type="ECO:0000313" key="5">
    <source>
        <dbReference type="Proteomes" id="UP000244093"/>
    </source>
</evidence>
<dbReference type="GO" id="GO:0003723">
    <property type="term" value="F:RNA binding"/>
    <property type="evidence" value="ECO:0007669"/>
    <property type="project" value="InterPro"/>
</dbReference>
<organism evidence="4 5">
    <name type="scientific">Zestosphaera tikiterensis</name>
    <dbReference type="NCBI Taxonomy" id="1973259"/>
    <lineage>
        <taxon>Archaea</taxon>
        <taxon>Thermoproteota</taxon>
        <taxon>Thermoprotei</taxon>
        <taxon>Desulfurococcales</taxon>
        <taxon>Desulfurococcaceae</taxon>
        <taxon>Zestosphaera</taxon>
    </lineage>
</organism>
<dbReference type="EMBL" id="NBVN01000004">
    <property type="protein sequence ID" value="PUA32356.1"/>
    <property type="molecule type" value="Genomic_DNA"/>
</dbReference>
<feature type="domain" description="TRUD" evidence="3">
    <location>
        <begin position="204"/>
        <end position="429"/>
    </location>
</feature>
<evidence type="ECO:0000256" key="2">
    <source>
        <dbReference type="ARBA" id="ARBA00023235"/>
    </source>
</evidence>
<dbReference type="InterPro" id="IPR042214">
    <property type="entry name" value="TruD_catalytic"/>
</dbReference>
<dbReference type="Proteomes" id="UP000244093">
    <property type="component" value="Unassembled WGS sequence"/>
</dbReference>
<dbReference type="SUPFAM" id="SSF55120">
    <property type="entry name" value="Pseudouridine synthase"/>
    <property type="match status" value="1"/>
</dbReference>
<evidence type="ECO:0000313" key="4">
    <source>
        <dbReference type="EMBL" id="PUA32356.1"/>
    </source>
</evidence>
<dbReference type="PANTHER" id="PTHR13326">
    <property type="entry name" value="TRNA PSEUDOURIDINE SYNTHASE D"/>
    <property type="match status" value="1"/>
</dbReference>
<dbReference type="InterPro" id="IPR001656">
    <property type="entry name" value="PsdUridine_synth_TruD"/>
</dbReference>
<gene>
    <name evidence="4" type="ORF">B7O98_06770</name>
</gene>
<dbReference type="InterPro" id="IPR011760">
    <property type="entry name" value="PsdUridine_synth_TruD_insert"/>
</dbReference>
<keyword evidence="2" id="KW-0413">Isomerase</keyword>
<protein>
    <recommendedName>
        <fullName evidence="3">TRUD domain-containing protein</fullName>
    </recommendedName>
</protein>
<dbReference type="PROSITE" id="PS50984">
    <property type="entry name" value="TRUD"/>
    <property type="match status" value="1"/>
</dbReference>
<dbReference type="AlphaFoldDB" id="A0A2R7Y475"/>
<sequence>MLKLSFSFINLVVEVGTMSDGSKAVLLSSEPLDLSVGMYVYARPEFYLGPTVKFVKNVMGFKVFEIGLEGDIARPKTDEVVGNNVKCWKGSFLRYVLCKENIPTLDAVELVRKVLNSRVSYAGLKDAEGYTCQYITVKCVEGRSYSRYYELLKGKIKMWFSGVVYEPLRRGCLSGNYFEVSLLNVSEEVLLKVDSMARKIHETPIPNYYGYQRFGSVRPVTHVIGKALLRENFEEVIKWVLGNPYPKENPRTIAARKAFEEGRLEEAVKLFPKSLSVEKFLLRKLIEGYTYERAVKSLDPQYLRIYVESYQSYLFNVALSKSILRHESLENFLKKCEVAPLPHPKARLDDRCSAEFIEGLDEEVETLKEASKSSFAKFMSKASREVAFTVKNFSYEYEKFNNVMKLKFELDPSAYATVFLRELTHKVNS</sequence>
<evidence type="ECO:0000256" key="1">
    <source>
        <dbReference type="ARBA" id="ARBA00007953"/>
    </source>
</evidence>